<evidence type="ECO:0008006" key="9">
    <source>
        <dbReference type="Google" id="ProtNLM"/>
    </source>
</evidence>
<dbReference type="Gene3D" id="1.10.630.10">
    <property type="entry name" value="Cytochrome P450"/>
    <property type="match status" value="1"/>
</dbReference>
<keyword evidence="3 5" id="KW-0408">Iron</keyword>
<dbReference type="SUPFAM" id="SSF48264">
    <property type="entry name" value="Cytochrome P450"/>
    <property type="match status" value="1"/>
</dbReference>
<keyword evidence="5" id="KW-0560">Oxidoreductase</keyword>
<keyword evidence="4 5" id="KW-0503">Monooxygenase</keyword>
<keyword evidence="5" id="KW-0349">Heme</keyword>
<dbReference type="PANTHER" id="PTHR24300">
    <property type="entry name" value="CYTOCHROME P450 508A4-RELATED"/>
    <property type="match status" value="1"/>
</dbReference>
<organism evidence="7 8">
    <name type="scientific">Orchesella dallaii</name>
    <dbReference type="NCBI Taxonomy" id="48710"/>
    <lineage>
        <taxon>Eukaryota</taxon>
        <taxon>Metazoa</taxon>
        <taxon>Ecdysozoa</taxon>
        <taxon>Arthropoda</taxon>
        <taxon>Hexapoda</taxon>
        <taxon>Collembola</taxon>
        <taxon>Entomobryomorpha</taxon>
        <taxon>Entomobryoidea</taxon>
        <taxon>Orchesellidae</taxon>
        <taxon>Orchesellinae</taxon>
        <taxon>Orchesella</taxon>
    </lineage>
</organism>
<dbReference type="InterPro" id="IPR036396">
    <property type="entry name" value="Cyt_P450_sf"/>
</dbReference>
<evidence type="ECO:0000256" key="6">
    <source>
        <dbReference type="SAM" id="Phobius"/>
    </source>
</evidence>
<feature type="transmembrane region" description="Helical" evidence="6">
    <location>
        <begin position="6"/>
        <end position="22"/>
    </location>
</feature>
<evidence type="ECO:0000313" key="7">
    <source>
        <dbReference type="EMBL" id="CAL8148701.1"/>
    </source>
</evidence>
<reference evidence="7 8" key="1">
    <citation type="submission" date="2024-08" db="EMBL/GenBank/DDBJ databases">
        <authorList>
            <person name="Cucini C."/>
            <person name="Frati F."/>
        </authorList>
    </citation>
    <scope>NUCLEOTIDE SEQUENCE [LARGE SCALE GENOMIC DNA]</scope>
</reference>
<dbReference type="InterPro" id="IPR050182">
    <property type="entry name" value="Cytochrome_P450_fam2"/>
</dbReference>
<protein>
    <recommendedName>
        <fullName evidence="9">Methyl farnesoate epoxidase</fullName>
    </recommendedName>
</protein>
<evidence type="ECO:0000256" key="2">
    <source>
        <dbReference type="ARBA" id="ARBA00022723"/>
    </source>
</evidence>
<evidence type="ECO:0000256" key="5">
    <source>
        <dbReference type="RuleBase" id="RU000461"/>
    </source>
</evidence>
<name>A0ABP1S9V1_9HEXA</name>
<dbReference type="Pfam" id="PF00067">
    <property type="entry name" value="p450"/>
    <property type="match status" value="1"/>
</dbReference>
<keyword evidence="8" id="KW-1185">Reference proteome</keyword>
<evidence type="ECO:0000256" key="3">
    <source>
        <dbReference type="ARBA" id="ARBA00023004"/>
    </source>
</evidence>
<comment type="similarity">
    <text evidence="1 5">Belongs to the cytochrome P450 family.</text>
</comment>
<dbReference type="PRINTS" id="PR00463">
    <property type="entry name" value="EP450I"/>
</dbReference>
<dbReference type="PANTHER" id="PTHR24300:SF375">
    <property type="entry name" value="CYTOCHROME P450 FAMILY"/>
    <property type="match status" value="1"/>
</dbReference>
<keyword evidence="6" id="KW-1133">Transmembrane helix</keyword>
<keyword evidence="2 5" id="KW-0479">Metal-binding</keyword>
<dbReference type="PRINTS" id="PR00385">
    <property type="entry name" value="P450"/>
</dbReference>
<dbReference type="PROSITE" id="PS00086">
    <property type="entry name" value="CYTOCHROME_P450"/>
    <property type="match status" value="1"/>
</dbReference>
<dbReference type="InterPro" id="IPR002401">
    <property type="entry name" value="Cyt_P450_E_grp-I"/>
</dbReference>
<sequence>MALPITEIIWTILLALTLYIFYKKRKAKNSAYPPGPPGLPIIGNLLQLGNVPHKKMMEWSKQYGKIYSMHLGAEHCIVLNDPKIIKELLNDISTTGRPGNPVSLAVSEGRYGIVNAEGKPWEAQRRFVLRTLRDFGFAKRSMEGMILEEVSSFLDWMESKQEAPIQCYRLFNTAVVNALWYIVTGEKNEWRGSDADSKSELLRVADDFMPSIQACVMSGLFQAPFLRHIIPNWSGWNQLQRAVQGINGLCEKVIHRHKANFDPSTPKDFVDEYLIEISKTTDPNSSFYGKVGEQNLKINVADLFEGGNETTSTELCWIMLYLSQYPAVQKKLQAEIDKATGSDRLPALSDKNSIPYVEAIIQEVFRSSPLIPLGVPHKMIADNHFQGYLLPEGATVIANSYTCAKDPEIWGDPETFRPERFLSEDGTTVLKHEAVIPFSVGRRVCIGETLARDTLFLFITSIFQRFDILPDPDNPDPDFEPEVGILMVPKLFTFIARKRNIFK</sequence>
<dbReference type="InterPro" id="IPR017972">
    <property type="entry name" value="Cyt_P450_CS"/>
</dbReference>
<accession>A0ABP1S9V1</accession>
<dbReference type="Proteomes" id="UP001642540">
    <property type="component" value="Unassembled WGS sequence"/>
</dbReference>
<keyword evidence="6" id="KW-0472">Membrane</keyword>
<evidence type="ECO:0000313" key="8">
    <source>
        <dbReference type="Proteomes" id="UP001642540"/>
    </source>
</evidence>
<keyword evidence="6" id="KW-0812">Transmembrane</keyword>
<evidence type="ECO:0000256" key="4">
    <source>
        <dbReference type="ARBA" id="ARBA00023033"/>
    </source>
</evidence>
<dbReference type="InterPro" id="IPR001128">
    <property type="entry name" value="Cyt_P450"/>
</dbReference>
<comment type="caution">
    <text evidence="7">The sequence shown here is derived from an EMBL/GenBank/DDBJ whole genome shotgun (WGS) entry which is preliminary data.</text>
</comment>
<gene>
    <name evidence="7" type="ORF">ODALV1_LOCUS31506</name>
</gene>
<proteinExistence type="inferred from homology"/>
<evidence type="ECO:0000256" key="1">
    <source>
        <dbReference type="ARBA" id="ARBA00010617"/>
    </source>
</evidence>
<dbReference type="EMBL" id="CAXLJM020000173">
    <property type="protein sequence ID" value="CAL8148701.1"/>
    <property type="molecule type" value="Genomic_DNA"/>
</dbReference>